<organism evidence="4 5">
    <name type="scientific">Paraburkholderia solisilvae</name>
    <dbReference type="NCBI Taxonomy" id="624376"/>
    <lineage>
        <taxon>Bacteria</taxon>
        <taxon>Pseudomonadati</taxon>
        <taxon>Pseudomonadota</taxon>
        <taxon>Betaproteobacteria</taxon>
        <taxon>Burkholderiales</taxon>
        <taxon>Burkholderiaceae</taxon>
        <taxon>Paraburkholderia</taxon>
    </lineage>
</organism>
<dbReference type="InterPro" id="IPR010131">
    <property type="entry name" value="MdtP/NodT-like"/>
</dbReference>
<keyword evidence="2" id="KW-0812">Transmembrane</keyword>
<comment type="similarity">
    <text evidence="1 2">Belongs to the outer membrane factor (OMF) (TC 1.B.17) family.</text>
</comment>
<dbReference type="Gene3D" id="1.20.1600.10">
    <property type="entry name" value="Outer membrane efflux proteins (OEP)"/>
    <property type="match status" value="1"/>
</dbReference>
<feature type="chain" id="PRO_5027135791" evidence="2">
    <location>
        <begin position="21"/>
        <end position="476"/>
    </location>
</feature>
<sequence length="476" mass="51488">MNKRGLLTAVLIASALSACAVGPDFQQPAMSARMPEHFVRAESSTGSGAPAEPAGDTEFWRSFNDPQLSALVERALATNNDLRVALAHYDSDNALLREAKFDRYPTVTASGEVGHQRVSQDQAFGFPRSADVYSLSANASWEFDLWGRVRRNIEAQRAETAAASSDLQALQISVAGEVANVYVHLRGAQERLRIARDNAGNQRETLRIVNARLDAGRDADFDTSRAQAQFEATASRVPALEAQIAVDEHRLAVLTGRTPGELIAALDTPGPLPARPSRIDPDTPGNLLRRRPDVAAAEQRLHAATARVGVATADLFPRLTLEGMIGSFAFGGMFNVGSETNLVALGIDWSFLDVGRVRARIAASNADASGLLAQYQQTVLLALEDTENALVRYSNTRREDEYLEHAATSSTRAAQLARTQFQAGTIGLYEVLDAQRVQLQAQDAFAEVRTRSAATAIALYKALAGGWPQHMPVQEE</sequence>
<keyword evidence="5" id="KW-1185">Reference proteome</keyword>
<dbReference type="PROSITE" id="PS51257">
    <property type="entry name" value="PROKAR_LIPOPROTEIN"/>
    <property type="match status" value="1"/>
</dbReference>
<proteinExistence type="inferred from homology"/>
<evidence type="ECO:0000256" key="2">
    <source>
        <dbReference type="RuleBase" id="RU362097"/>
    </source>
</evidence>
<dbReference type="GO" id="GO:0015562">
    <property type="term" value="F:efflux transmembrane transporter activity"/>
    <property type="evidence" value="ECO:0007669"/>
    <property type="project" value="InterPro"/>
</dbReference>
<dbReference type="SUPFAM" id="SSF56954">
    <property type="entry name" value="Outer membrane efflux proteins (OEP)"/>
    <property type="match status" value="1"/>
</dbReference>
<evidence type="ECO:0000256" key="1">
    <source>
        <dbReference type="ARBA" id="ARBA00007613"/>
    </source>
</evidence>
<reference evidence="4 5" key="1">
    <citation type="submission" date="2020-04" db="EMBL/GenBank/DDBJ databases">
        <authorList>
            <person name="De Canck E."/>
        </authorList>
    </citation>
    <scope>NUCLEOTIDE SEQUENCE [LARGE SCALE GENOMIC DNA]</scope>
    <source>
        <strain evidence="4 5">LMG 29739</strain>
    </source>
</reference>
<feature type="signal peptide" evidence="2">
    <location>
        <begin position="1"/>
        <end position="20"/>
    </location>
</feature>
<dbReference type="NCBIfam" id="TIGR01845">
    <property type="entry name" value="outer_NodT"/>
    <property type="match status" value="1"/>
</dbReference>
<dbReference type="RefSeq" id="WP_175113377.1">
    <property type="nucleotide sequence ID" value="NZ_CADIKF010000041.1"/>
</dbReference>
<dbReference type="InterPro" id="IPR003423">
    <property type="entry name" value="OMP_efflux"/>
</dbReference>
<comment type="subcellular location">
    <subcellularLocation>
        <location evidence="2">Cell membrane</location>
        <topology evidence="2">Lipid-anchor</topology>
    </subcellularLocation>
</comment>
<evidence type="ECO:0000313" key="4">
    <source>
        <dbReference type="EMBL" id="CAB3765247.1"/>
    </source>
</evidence>
<keyword evidence="2" id="KW-0472">Membrane</keyword>
<dbReference type="Proteomes" id="UP000494329">
    <property type="component" value="Unassembled WGS sequence"/>
</dbReference>
<dbReference type="GO" id="GO:0005886">
    <property type="term" value="C:plasma membrane"/>
    <property type="evidence" value="ECO:0007669"/>
    <property type="project" value="UniProtKB-SubCell"/>
</dbReference>
<gene>
    <name evidence="4" type="primary">oprM_16</name>
    <name evidence="4" type="ORF">LMG29739_04536</name>
</gene>
<dbReference type="PANTHER" id="PTHR30203">
    <property type="entry name" value="OUTER MEMBRANE CATION EFFLUX PROTEIN"/>
    <property type="match status" value="1"/>
</dbReference>
<evidence type="ECO:0000256" key="3">
    <source>
        <dbReference type="SAM" id="MobiDB-lite"/>
    </source>
</evidence>
<keyword evidence="2" id="KW-1134">Transmembrane beta strand</keyword>
<dbReference type="EMBL" id="CADIKF010000041">
    <property type="protein sequence ID" value="CAB3765247.1"/>
    <property type="molecule type" value="Genomic_DNA"/>
</dbReference>
<keyword evidence="2" id="KW-0449">Lipoprotein</keyword>
<evidence type="ECO:0000313" key="5">
    <source>
        <dbReference type="Proteomes" id="UP000494329"/>
    </source>
</evidence>
<feature type="region of interest" description="Disordered" evidence="3">
    <location>
        <begin position="267"/>
        <end position="286"/>
    </location>
</feature>
<dbReference type="PANTHER" id="PTHR30203:SF25">
    <property type="entry name" value="OUTER MEMBRANE PROTEIN-RELATED"/>
    <property type="match status" value="1"/>
</dbReference>
<keyword evidence="2" id="KW-0564">Palmitate</keyword>
<dbReference type="Gene3D" id="2.20.200.10">
    <property type="entry name" value="Outer membrane efflux proteins (OEP)"/>
    <property type="match status" value="1"/>
</dbReference>
<accession>A0A6J5EHP1</accession>
<protein>
    <submittedName>
        <fullName evidence="4">Outer membrane protein OprM</fullName>
    </submittedName>
</protein>
<dbReference type="Pfam" id="PF02321">
    <property type="entry name" value="OEP"/>
    <property type="match status" value="2"/>
</dbReference>
<name>A0A6J5EHP1_9BURK</name>
<keyword evidence="2" id="KW-0732">Signal</keyword>
<dbReference type="AlphaFoldDB" id="A0A6J5EHP1"/>